<dbReference type="PROSITE" id="PS01094">
    <property type="entry name" value="UPF0076"/>
    <property type="match status" value="1"/>
</dbReference>
<dbReference type="AlphaFoldDB" id="A0A369KVL6"/>
<dbReference type="Gene3D" id="3.30.1330.40">
    <property type="entry name" value="RutC-like"/>
    <property type="match status" value="1"/>
</dbReference>
<dbReference type="SUPFAM" id="SSF55298">
    <property type="entry name" value="YjgF-like"/>
    <property type="match status" value="1"/>
</dbReference>
<proteinExistence type="inferred from homology"/>
<dbReference type="Pfam" id="PF01042">
    <property type="entry name" value="Ribonuc_L-PSP"/>
    <property type="match status" value="1"/>
</dbReference>
<organism evidence="2 3">
    <name type="scientific">Spirobacillus cienkowskii</name>
    <dbReference type="NCBI Taxonomy" id="495820"/>
    <lineage>
        <taxon>Bacteria</taxon>
        <taxon>Pseudomonadati</taxon>
        <taxon>Bdellovibrionota</taxon>
        <taxon>Oligoflexia</taxon>
        <taxon>Silvanigrellales</taxon>
        <taxon>Spirobacillus</taxon>
    </lineage>
</organism>
<comment type="caution">
    <text evidence="2">The sequence shown here is derived from an EMBL/GenBank/DDBJ whole genome shotgun (WGS) entry which is preliminary data.</text>
</comment>
<protein>
    <submittedName>
        <fullName evidence="2">RidA family protein</fullName>
    </submittedName>
</protein>
<dbReference type="GO" id="GO:0019239">
    <property type="term" value="F:deaminase activity"/>
    <property type="evidence" value="ECO:0007669"/>
    <property type="project" value="TreeGrafter"/>
</dbReference>
<dbReference type="GO" id="GO:0005829">
    <property type="term" value="C:cytosol"/>
    <property type="evidence" value="ECO:0007669"/>
    <property type="project" value="TreeGrafter"/>
</dbReference>
<gene>
    <name evidence="2" type="ORF">DCC88_03490</name>
</gene>
<dbReference type="InterPro" id="IPR006056">
    <property type="entry name" value="RidA"/>
</dbReference>
<dbReference type="Proteomes" id="UP000253934">
    <property type="component" value="Unassembled WGS sequence"/>
</dbReference>
<comment type="similarity">
    <text evidence="1">Belongs to the RutC family.</text>
</comment>
<dbReference type="InterPro" id="IPR019897">
    <property type="entry name" value="RidA_CS"/>
</dbReference>
<keyword evidence="3" id="KW-1185">Reference proteome</keyword>
<name>A0A369KVL6_9BACT</name>
<accession>A0A369KVL6</accession>
<dbReference type="InterPro" id="IPR006175">
    <property type="entry name" value="YjgF/YER057c/UK114"/>
</dbReference>
<sequence length="124" mass="13627">MKIIATENAPKAIGPYSQAIILGNMIYCSGSIPLNPKTMLVEATTIEAQTEQVLKNMNAILENSGSGLNKVVKTTVFLKNMDDFQKMNGVYERIFKRHAPARSTVQVAKLPLDVMVEIECIATL</sequence>
<evidence type="ECO:0000256" key="1">
    <source>
        <dbReference type="ARBA" id="ARBA00010552"/>
    </source>
</evidence>
<dbReference type="EMBL" id="QOVW01000031">
    <property type="protein sequence ID" value="RDB36745.1"/>
    <property type="molecule type" value="Genomic_DNA"/>
</dbReference>
<dbReference type="FunFam" id="3.30.1330.40:FF:000001">
    <property type="entry name" value="L-PSP family endoribonuclease"/>
    <property type="match status" value="1"/>
</dbReference>
<evidence type="ECO:0000313" key="2">
    <source>
        <dbReference type="EMBL" id="RDB36745.1"/>
    </source>
</evidence>
<dbReference type="PANTHER" id="PTHR11803:SF58">
    <property type="entry name" value="PROTEIN HMF1-RELATED"/>
    <property type="match status" value="1"/>
</dbReference>
<dbReference type="NCBIfam" id="TIGR00004">
    <property type="entry name" value="Rid family detoxifying hydrolase"/>
    <property type="match status" value="1"/>
</dbReference>
<evidence type="ECO:0000313" key="3">
    <source>
        <dbReference type="Proteomes" id="UP000253934"/>
    </source>
</evidence>
<dbReference type="PANTHER" id="PTHR11803">
    <property type="entry name" value="2-IMINOBUTANOATE/2-IMINOPROPANOATE DEAMINASE RIDA"/>
    <property type="match status" value="1"/>
</dbReference>
<dbReference type="CDD" id="cd00448">
    <property type="entry name" value="YjgF_YER057c_UK114_family"/>
    <property type="match status" value="1"/>
</dbReference>
<reference evidence="2" key="1">
    <citation type="submission" date="2018-04" db="EMBL/GenBank/DDBJ databases">
        <title>Draft genome sequence of the Candidatus Spirobacillus cienkowskii, a pathogen of freshwater Daphnia species, reconstructed from hemolymph metagenomic reads.</title>
        <authorList>
            <person name="Bresciani L."/>
            <person name="Lemos L.N."/>
            <person name="Wale N."/>
            <person name="Lin J.Y."/>
            <person name="Fernandes G.R."/>
            <person name="Duffy M.A."/>
            <person name="Rodrigues J.M."/>
        </authorList>
    </citation>
    <scope>NUCLEOTIDE SEQUENCE [LARGE SCALE GENOMIC DNA]</scope>
    <source>
        <strain evidence="2">Binning01</strain>
    </source>
</reference>
<dbReference type="InterPro" id="IPR035959">
    <property type="entry name" value="RutC-like_sf"/>
</dbReference>